<dbReference type="EMBL" id="ANIN01000001">
    <property type="protein sequence ID" value="ELA08904.1"/>
    <property type="molecule type" value="Genomic_DNA"/>
</dbReference>
<comment type="catalytic activity">
    <reaction evidence="1">
        <text>alpha-D-mannose 1-phosphate = D-mannose 6-phosphate</text>
        <dbReference type="Rhea" id="RHEA:11140"/>
        <dbReference type="ChEBI" id="CHEBI:58409"/>
        <dbReference type="ChEBI" id="CHEBI:58735"/>
        <dbReference type="EC" id="5.4.2.8"/>
    </reaction>
</comment>
<gene>
    <name evidence="13" type="ORF">MOMA_00795</name>
</gene>
<dbReference type="PANTHER" id="PTHR43771">
    <property type="entry name" value="PHOSPHOMANNOMUTASE"/>
    <property type="match status" value="1"/>
</dbReference>
<feature type="domain" description="Alpha-D-phosphohexomutase alpha/beta/alpha" evidence="12">
    <location>
        <begin position="288"/>
        <end position="409"/>
    </location>
</feature>
<dbReference type="SUPFAM" id="SSF53738">
    <property type="entry name" value="Phosphoglucomutase, first 3 domains"/>
    <property type="match status" value="3"/>
</dbReference>
<dbReference type="InterPro" id="IPR005845">
    <property type="entry name" value="A-D-PHexomutase_a/b/a-II"/>
</dbReference>
<accession>L2F742</accession>
<dbReference type="PANTHER" id="PTHR43771:SF2">
    <property type="entry name" value="PHOSPHOMANNOMUTASE_PHOSPHOGLUCOMUTASE"/>
    <property type="match status" value="1"/>
</dbReference>
<feature type="domain" description="Alpha-D-phosphohexomutase alpha/beta/alpha" evidence="11">
    <location>
        <begin position="187"/>
        <end position="283"/>
    </location>
</feature>
<evidence type="ECO:0000313" key="14">
    <source>
        <dbReference type="Proteomes" id="UP000023795"/>
    </source>
</evidence>
<evidence type="ECO:0000259" key="10">
    <source>
        <dbReference type="Pfam" id="PF02878"/>
    </source>
</evidence>
<evidence type="ECO:0000259" key="11">
    <source>
        <dbReference type="Pfam" id="PF02879"/>
    </source>
</evidence>
<comment type="pathway">
    <text evidence="3">Nucleotide-sugar biosynthesis; GDP-alpha-D-mannose biosynthesis; alpha-D-mannose 1-phosphate from D-fructose 6-phosphate: step 2/2.</text>
</comment>
<protein>
    <recommendedName>
        <fullName evidence="5">phosphomannomutase</fullName>
        <ecNumber evidence="5">5.4.2.8</ecNumber>
    </recommendedName>
</protein>
<name>L2F742_9GAMM</name>
<evidence type="ECO:0000313" key="13">
    <source>
        <dbReference type="EMBL" id="ELA08904.1"/>
    </source>
</evidence>
<keyword evidence="9" id="KW-0413">Isomerase</keyword>
<dbReference type="SUPFAM" id="SSF55957">
    <property type="entry name" value="Phosphoglucomutase, C-terminal domain"/>
    <property type="match status" value="1"/>
</dbReference>
<dbReference type="GO" id="GO:0004615">
    <property type="term" value="F:phosphomannomutase activity"/>
    <property type="evidence" value="ECO:0007669"/>
    <property type="project" value="UniProtKB-EC"/>
</dbReference>
<evidence type="ECO:0000256" key="1">
    <source>
        <dbReference type="ARBA" id="ARBA00000586"/>
    </source>
</evidence>
<dbReference type="Pfam" id="PF02880">
    <property type="entry name" value="PGM_PMM_III"/>
    <property type="match status" value="1"/>
</dbReference>
<evidence type="ECO:0000256" key="6">
    <source>
        <dbReference type="ARBA" id="ARBA00022553"/>
    </source>
</evidence>
<dbReference type="AlphaFoldDB" id="L2F742"/>
<dbReference type="InterPro" id="IPR005841">
    <property type="entry name" value="Alpha-D-phosphohexomutase_SF"/>
</dbReference>
<dbReference type="InterPro" id="IPR016055">
    <property type="entry name" value="A-D-PHexomutase_a/b/a-I/II/III"/>
</dbReference>
<evidence type="ECO:0000256" key="4">
    <source>
        <dbReference type="ARBA" id="ARBA00010231"/>
    </source>
</evidence>
<evidence type="ECO:0000256" key="8">
    <source>
        <dbReference type="ARBA" id="ARBA00022842"/>
    </source>
</evidence>
<organism evidence="13 14">
    <name type="scientific">Moraxella macacae 0408225</name>
    <dbReference type="NCBI Taxonomy" id="1230338"/>
    <lineage>
        <taxon>Bacteria</taxon>
        <taxon>Pseudomonadati</taxon>
        <taxon>Pseudomonadota</taxon>
        <taxon>Gammaproteobacteria</taxon>
        <taxon>Moraxellales</taxon>
        <taxon>Moraxellaceae</taxon>
        <taxon>Moraxella</taxon>
    </lineage>
</organism>
<keyword evidence="14" id="KW-1185">Reference proteome</keyword>
<dbReference type="InterPro" id="IPR036900">
    <property type="entry name" value="A-D-PHexomutase_C_sf"/>
</dbReference>
<sequence>MTTTYQNTTDTHPFLPQQKLFKAYDIRGETHLFCDDFLWALANVFAKRYRLVTDSVVIGYDVRQHSETIAKFLAAACYQQGLSVHWLGQVTTPIMAFLANQATGNGLMVTASHSKKDIHGIKWLINRESPSSQDIQDLFVQLGTIPKTIFSPKLLSKINNIYQKINHIDNGFTQYQQGITQAFANIYQQNYVEIFNNKPKPTIVIDCMNGATANFAKQLFGKFGYHCIMLNATPNPNFPKGNPDPCEAGRLDELSQAVCTHKADMGLAFDGDGDRLMIVSSKGNMVSPDHLLYLLAKIAIDERPQKSNITQHQPLEIIFDVKCSHHLPRLIANQGAVPIMEKTGSSLMRKSLQNQSRKSLFAGELSGHFLFNDGYFLLHDDAIYAGLRLLNWLTFQPNNLTQILENLPKSISTADMYLPLHNAEHGQKLLKNLLNLSKKPFFFLKQRFHIKNIATIDGLRLDFGFGFGILRQSNTGNFLTVRFCADSMAELQQVQRVFVGLCQVIDDDPQHTIAKQIANIQPILA</sequence>
<comment type="cofactor">
    <cofactor evidence="2">
        <name>Mg(2+)</name>
        <dbReference type="ChEBI" id="CHEBI:18420"/>
    </cofactor>
</comment>
<dbReference type="Gene3D" id="3.40.120.10">
    <property type="entry name" value="Alpha-D-Glucose-1,6-Bisphosphate, subunit A, domain 3"/>
    <property type="match status" value="3"/>
</dbReference>
<keyword evidence="8" id="KW-0460">Magnesium</keyword>
<dbReference type="InterPro" id="IPR005844">
    <property type="entry name" value="A-D-PHexomutase_a/b/a-I"/>
</dbReference>
<dbReference type="eggNOG" id="COG1109">
    <property type="taxonomic scope" value="Bacteria"/>
</dbReference>
<evidence type="ECO:0000256" key="7">
    <source>
        <dbReference type="ARBA" id="ARBA00022723"/>
    </source>
</evidence>
<feature type="domain" description="Alpha-D-phosphohexomutase alpha/beta/alpha" evidence="10">
    <location>
        <begin position="19"/>
        <end position="134"/>
    </location>
</feature>
<dbReference type="GO" id="GO:0005975">
    <property type="term" value="P:carbohydrate metabolic process"/>
    <property type="evidence" value="ECO:0007669"/>
    <property type="project" value="InterPro"/>
</dbReference>
<dbReference type="Pfam" id="PF02878">
    <property type="entry name" value="PGM_PMM_I"/>
    <property type="match status" value="1"/>
</dbReference>
<dbReference type="PATRIC" id="fig|1230338.3.peg.171"/>
<evidence type="ECO:0000256" key="2">
    <source>
        <dbReference type="ARBA" id="ARBA00001946"/>
    </source>
</evidence>
<keyword evidence="6" id="KW-0597">Phosphoprotein</keyword>
<dbReference type="InterPro" id="IPR005846">
    <property type="entry name" value="A-D-PHexomutase_a/b/a-III"/>
</dbReference>
<dbReference type="GO" id="GO:0046872">
    <property type="term" value="F:metal ion binding"/>
    <property type="evidence" value="ECO:0007669"/>
    <property type="project" value="UniProtKB-KW"/>
</dbReference>
<dbReference type="STRING" id="1230338.MOMA_00795"/>
<dbReference type="Gene3D" id="3.30.310.50">
    <property type="entry name" value="Alpha-D-phosphohexomutase, C-terminal domain"/>
    <property type="match status" value="1"/>
</dbReference>
<dbReference type="RefSeq" id="WP_009501281.1">
    <property type="nucleotide sequence ID" value="NZ_ANIN01000001.1"/>
</dbReference>
<dbReference type="Proteomes" id="UP000023795">
    <property type="component" value="Unassembled WGS sequence"/>
</dbReference>
<dbReference type="Pfam" id="PF02879">
    <property type="entry name" value="PGM_PMM_II"/>
    <property type="match status" value="1"/>
</dbReference>
<keyword evidence="7" id="KW-0479">Metal-binding</keyword>
<evidence type="ECO:0000256" key="3">
    <source>
        <dbReference type="ARBA" id="ARBA00004699"/>
    </source>
</evidence>
<reference evidence="13 14" key="1">
    <citation type="journal article" date="2013" name="Genome Announc.">
        <title>Genome Sequence of Moraxella macacae 0408225, a Novel Bacterial Species Isolated from a Cynomolgus Macaque with Epistaxis.</title>
        <authorList>
            <person name="Ladner J.T."/>
            <person name="Whitehouse C.A."/>
            <person name="Koroleva G.I."/>
            <person name="Palacios G.F."/>
        </authorList>
    </citation>
    <scope>NUCLEOTIDE SEQUENCE [LARGE SCALE GENOMIC DNA]</scope>
    <source>
        <strain evidence="13 14">0408225</strain>
    </source>
</reference>
<evidence type="ECO:0000259" key="12">
    <source>
        <dbReference type="Pfam" id="PF02880"/>
    </source>
</evidence>
<dbReference type="OrthoDB" id="9803322at2"/>
<evidence type="ECO:0000256" key="5">
    <source>
        <dbReference type="ARBA" id="ARBA00012730"/>
    </source>
</evidence>
<comment type="similarity">
    <text evidence="4">Belongs to the phosphohexose mutase family.</text>
</comment>
<proteinExistence type="inferred from homology"/>
<dbReference type="EC" id="5.4.2.8" evidence="5"/>
<comment type="caution">
    <text evidence="13">The sequence shown here is derived from an EMBL/GenBank/DDBJ whole genome shotgun (WGS) entry which is preliminary data.</text>
</comment>
<dbReference type="PRINTS" id="PR00509">
    <property type="entry name" value="PGMPMM"/>
</dbReference>
<evidence type="ECO:0000256" key="9">
    <source>
        <dbReference type="ARBA" id="ARBA00023235"/>
    </source>
</evidence>